<sequence>MTLSNPILCRRAFLSSLGVTVTALATGCATQSPAPVIASPPSVPAEPPMQSISESALLMYRAMPEERFPIPAVDLTKLEPRFHRQIVDYSTAEKPGTVIVNTTERYLYHVQEGGTAVRYGVGIGRSGFDWSGRAHIAYKREWPVWTPPADMIARQPQLEKWRNGQPPGISNPLGARALYIHQGNRDTLYRLHGTGEVHTIGKAISSGCVRLLHQDIIDLHDRVRPGSTIIVTA</sequence>
<keyword evidence="8 9" id="KW-0961">Cell wall biogenesis/degradation</keyword>
<protein>
    <submittedName>
        <fullName evidence="12">L,D-transpeptidase</fullName>
    </submittedName>
</protein>
<dbReference type="EMBL" id="CABFWF030000011">
    <property type="protein sequence ID" value="CAD7036789.1"/>
    <property type="molecule type" value="Genomic_DNA"/>
</dbReference>
<dbReference type="Pfam" id="PF03734">
    <property type="entry name" value="YkuD"/>
    <property type="match status" value="1"/>
</dbReference>
<evidence type="ECO:0000313" key="13">
    <source>
        <dbReference type="Proteomes" id="UP000606921"/>
    </source>
</evidence>
<keyword evidence="13" id="KW-1185">Reference proteome</keyword>
<evidence type="ECO:0000256" key="10">
    <source>
        <dbReference type="SAM" id="SignalP"/>
    </source>
</evidence>
<comment type="caution">
    <text evidence="12">The sequence shown here is derived from an EMBL/GenBank/DDBJ whole genome shotgun (WGS) entry which is preliminary data.</text>
</comment>
<feature type="domain" description="L,D-TPase catalytic" evidence="11">
    <location>
        <begin position="96"/>
        <end position="232"/>
    </location>
</feature>
<feature type="active site" description="Proton donor/acceptor" evidence="9">
    <location>
        <position position="192"/>
    </location>
</feature>
<feature type="active site" description="Nucleophile" evidence="9">
    <location>
        <position position="208"/>
    </location>
</feature>
<dbReference type="Proteomes" id="UP000606921">
    <property type="component" value="Unassembled WGS sequence"/>
</dbReference>
<evidence type="ECO:0000256" key="1">
    <source>
        <dbReference type="ARBA" id="ARBA00004752"/>
    </source>
</evidence>
<evidence type="ECO:0000256" key="8">
    <source>
        <dbReference type="ARBA" id="ARBA00023316"/>
    </source>
</evidence>
<organism evidence="12 13">
    <name type="scientific">Pseudorhizobium endolithicum</name>
    <dbReference type="NCBI Taxonomy" id="1191678"/>
    <lineage>
        <taxon>Bacteria</taxon>
        <taxon>Pseudomonadati</taxon>
        <taxon>Pseudomonadota</taxon>
        <taxon>Alphaproteobacteria</taxon>
        <taxon>Hyphomicrobiales</taxon>
        <taxon>Rhizobiaceae</taxon>
        <taxon>Rhizobium/Agrobacterium group</taxon>
        <taxon>Pseudorhizobium</taxon>
    </lineage>
</organism>
<evidence type="ECO:0000313" key="12">
    <source>
        <dbReference type="EMBL" id="CAD7036789.1"/>
    </source>
</evidence>
<reference evidence="12 13" key="1">
    <citation type="submission" date="2020-11" db="EMBL/GenBank/DDBJ databases">
        <authorList>
            <person name="Lassalle F."/>
        </authorList>
    </citation>
    <scope>NUCLEOTIDE SEQUENCE [LARGE SCALE GENOMIC DNA]</scope>
    <source>
        <strain evidence="12 13">JC140</strain>
    </source>
</reference>
<comment type="similarity">
    <text evidence="2">Belongs to the YkuD family.</text>
</comment>
<proteinExistence type="inferred from homology"/>
<dbReference type="Gene3D" id="2.40.440.10">
    <property type="entry name" value="L,D-transpeptidase catalytic domain-like"/>
    <property type="match status" value="1"/>
</dbReference>
<feature type="signal peptide" evidence="10">
    <location>
        <begin position="1"/>
        <end position="25"/>
    </location>
</feature>
<dbReference type="PANTHER" id="PTHR30582:SF24">
    <property type="entry name" value="L,D-TRANSPEPTIDASE ERFK_SRFK-RELATED"/>
    <property type="match status" value="1"/>
</dbReference>
<dbReference type="PANTHER" id="PTHR30582">
    <property type="entry name" value="L,D-TRANSPEPTIDASE"/>
    <property type="match status" value="1"/>
</dbReference>
<dbReference type="InterPro" id="IPR050979">
    <property type="entry name" value="LD-transpeptidase"/>
</dbReference>
<evidence type="ECO:0000256" key="6">
    <source>
        <dbReference type="ARBA" id="ARBA00022960"/>
    </source>
</evidence>
<keyword evidence="6 9" id="KW-0133">Cell shape</keyword>
<dbReference type="InterPro" id="IPR038063">
    <property type="entry name" value="Transpep_catalytic_dom"/>
</dbReference>
<evidence type="ECO:0000256" key="4">
    <source>
        <dbReference type="ARBA" id="ARBA00022679"/>
    </source>
</evidence>
<dbReference type="PROSITE" id="PS51318">
    <property type="entry name" value="TAT"/>
    <property type="match status" value="1"/>
</dbReference>
<evidence type="ECO:0000256" key="2">
    <source>
        <dbReference type="ARBA" id="ARBA00005992"/>
    </source>
</evidence>
<keyword evidence="4" id="KW-0808">Transferase</keyword>
<dbReference type="InterPro" id="IPR005490">
    <property type="entry name" value="LD_TPept_cat_dom"/>
</dbReference>
<keyword evidence="3" id="KW-0328">Glycosyltransferase</keyword>
<evidence type="ECO:0000256" key="9">
    <source>
        <dbReference type="PROSITE-ProRule" id="PRU01373"/>
    </source>
</evidence>
<evidence type="ECO:0000256" key="5">
    <source>
        <dbReference type="ARBA" id="ARBA00022801"/>
    </source>
</evidence>
<evidence type="ECO:0000256" key="7">
    <source>
        <dbReference type="ARBA" id="ARBA00022984"/>
    </source>
</evidence>
<dbReference type="CDD" id="cd16913">
    <property type="entry name" value="YkuD_like"/>
    <property type="match status" value="1"/>
</dbReference>
<dbReference type="PROSITE" id="PS52029">
    <property type="entry name" value="LD_TPASE"/>
    <property type="match status" value="1"/>
</dbReference>
<keyword evidence="5" id="KW-0378">Hydrolase</keyword>
<evidence type="ECO:0000256" key="3">
    <source>
        <dbReference type="ARBA" id="ARBA00022676"/>
    </source>
</evidence>
<gene>
    <name evidence="12" type="ORF">REJC140_03579</name>
</gene>
<name>A0ABN7JM14_9HYPH</name>
<dbReference type="InterPro" id="IPR006311">
    <property type="entry name" value="TAT_signal"/>
</dbReference>
<evidence type="ECO:0000259" key="11">
    <source>
        <dbReference type="PROSITE" id="PS52029"/>
    </source>
</evidence>
<feature type="chain" id="PRO_5046647605" evidence="10">
    <location>
        <begin position="26"/>
        <end position="233"/>
    </location>
</feature>
<keyword evidence="7 9" id="KW-0573">Peptidoglycan synthesis</keyword>
<accession>A0ABN7JM14</accession>
<comment type="pathway">
    <text evidence="1 9">Cell wall biogenesis; peptidoglycan biosynthesis.</text>
</comment>
<dbReference type="SUPFAM" id="SSF141523">
    <property type="entry name" value="L,D-transpeptidase catalytic domain-like"/>
    <property type="match status" value="1"/>
</dbReference>
<keyword evidence="10" id="KW-0732">Signal</keyword>